<comment type="caution">
    <text evidence="6">The sequence shown here is derived from an EMBL/GenBank/DDBJ whole genome shotgun (WGS) entry which is preliminary data.</text>
</comment>
<keyword evidence="2" id="KW-0812">Transmembrane</keyword>
<organism evidence="6 7">
    <name type="scientific">Kitasatospora cystarginea</name>
    <dbReference type="NCBI Taxonomy" id="58350"/>
    <lineage>
        <taxon>Bacteria</taxon>
        <taxon>Bacillati</taxon>
        <taxon>Actinomycetota</taxon>
        <taxon>Actinomycetes</taxon>
        <taxon>Kitasatosporales</taxon>
        <taxon>Streptomycetaceae</taxon>
        <taxon>Kitasatospora</taxon>
    </lineage>
</organism>
<evidence type="ECO:0000313" key="6">
    <source>
        <dbReference type="EMBL" id="GAA2248746.1"/>
    </source>
</evidence>
<reference evidence="7" key="1">
    <citation type="journal article" date="2019" name="Int. J. Syst. Evol. Microbiol.">
        <title>The Global Catalogue of Microorganisms (GCM) 10K type strain sequencing project: providing services to taxonomists for standard genome sequencing and annotation.</title>
        <authorList>
            <consortium name="The Broad Institute Genomics Platform"/>
            <consortium name="The Broad Institute Genome Sequencing Center for Infectious Disease"/>
            <person name="Wu L."/>
            <person name="Ma J."/>
        </authorList>
    </citation>
    <scope>NUCLEOTIDE SEQUENCE [LARGE SCALE GENOMIC DNA]</scope>
    <source>
        <strain evidence="7">JCM 7356</strain>
    </source>
</reference>
<evidence type="ECO:0000259" key="5">
    <source>
        <dbReference type="SMART" id="SM00752"/>
    </source>
</evidence>
<keyword evidence="7" id="KW-1185">Reference proteome</keyword>
<evidence type="ECO:0000313" key="7">
    <source>
        <dbReference type="Proteomes" id="UP001500305"/>
    </source>
</evidence>
<evidence type="ECO:0000256" key="3">
    <source>
        <dbReference type="ARBA" id="ARBA00022989"/>
    </source>
</evidence>
<keyword evidence="4" id="KW-0472">Membrane</keyword>
<dbReference type="SMART" id="SM00752">
    <property type="entry name" value="HTTM"/>
    <property type="match status" value="1"/>
</dbReference>
<dbReference type="Proteomes" id="UP001500305">
    <property type="component" value="Unassembled WGS sequence"/>
</dbReference>
<gene>
    <name evidence="6" type="ORF">GCM10010430_34110</name>
</gene>
<evidence type="ECO:0000256" key="2">
    <source>
        <dbReference type="ARBA" id="ARBA00022692"/>
    </source>
</evidence>
<accession>A0ABP5R0L3</accession>
<name>A0ABP5R0L3_9ACTN</name>
<sequence>MLPVKWIPKAVGRREVGGEAAAVDQVFVRIEKIGAMGALIGALEQLATTSALANDGIFSWSVNQTRFRGIERFPMKYVSKLLDYPRVIAIPQVRLTAAARMLLGRPGSSERALLLFVLTGTAAGMQVRQCYGYDGSDNISLITFLVAAIEKAFPGDYQAREACIRFIAFQSCVAYAAAGAVKLVSPIWRDGSAITGIFRTSVYGDKGLYRLLCLHPAVPRIVAWSVILGELTFPLVLVAPKPVARGILGMGVLFHLANGRFMGLNRFFWAFTATYPAVAHVSRSLRP</sequence>
<evidence type="ECO:0000256" key="1">
    <source>
        <dbReference type="ARBA" id="ARBA00004127"/>
    </source>
</evidence>
<evidence type="ECO:0000256" key="4">
    <source>
        <dbReference type="ARBA" id="ARBA00023136"/>
    </source>
</evidence>
<comment type="subcellular location">
    <subcellularLocation>
        <location evidence="1">Endomembrane system</location>
        <topology evidence="1">Multi-pass membrane protein</topology>
    </subcellularLocation>
</comment>
<dbReference type="EMBL" id="BAAATR010000013">
    <property type="protein sequence ID" value="GAA2248746.1"/>
    <property type="molecule type" value="Genomic_DNA"/>
</dbReference>
<keyword evidence="3" id="KW-1133">Transmembrane helix</keyword>
<proteinExistence type="predicted"/>
<dbReference type="InterPro" id="IPR011020">
    <property type="entry name" value="HTTM-like"/>
</dbReference>
<protein>
    <recommendedName>
        <fullName evidence="5">HTTM-like domain-containing protein</fullName>
    </recommendedName>
</protein>
<feature type="domain" description="HTTM-like" evidence="5">
    <location>
        <begin position="13"/>
        <end position="283"/>
    </location>
</feature>